<accession>A0A0K2UM30</accession>
<proteinExistence type="predicted"/>
<name>A0A0K2UM30_LEPSM</name>
<reference evidence="1" key="1">
    <citation type="submission" date="2014-05" db="EMBL/GenBank/DDBJ databases">
        <authorList>
            <person name="Chronopoulou M."/>
        </authorList>
    </citation>
    <scope>NUCLEOTIDE SEQUENCE</scope>
    <source>
        <tissue evidence="1">Whole organism</tissue>
    </source>
</reference>
<organism evidence="1">
    <name type="scientific">Lepeophtheirus salmonis</name>
    <name type="common">Salmon louse</name>
    <name type="synonym">Caligus salmonis</name>
    <dbReference type="NCBI Taxonomy" id="72036"/>
    <lineage>
        <taxon>Eukaryota</taxon>
        <taxon>Metazoa</taxon>
        <taxon>Ecdysozoa</taxon>
        <taxon>Arthropoda</taxon>
        <taxon>Crustacea</taxon>
        <taxon>Multicrustacea</taxon>
        <taxon>Hexanauplia</taxon>
        <taxon>Copepoda</taxon>
        <taxon>Siphonostomatoida</taxon>
        <taxon>Caligidae</taxon>
        <taxon>Lepeophtheirus</taxon>
    </lineage>
</organism>
<sequence>MGRTSPRKSTCVFYGIFANLDVLGSCWKVICLLANWGSISHFLPSPKLVTFSTYFDRIKSGILAHRM</sequence>
<dbReference type="AlphaFoldDB" id="A0A0K2UM30"/>
<dbReference type="EMBL" id="HACA01021566">
    <property type="protein sequence ID" value="CDW38927.1"/>
    <property type="molecule type" value="Transcribed_RNA"/>
</dbReference>
<protein>
    <submittedName>
        <fullName evidence="1">Uncharacterized protein</fullName>
    </submittedName>
</protein>
<evidence type="ECO:0000313" key="1">
    <source>
        <dbReference type="EMBL" id="CDW38927.1"/>
    </source>
</evidence>